<dbReference type="InterPro" id="IPR001138">
    <property type="entry name" value="Zn2Cys6_DnaBD"/>
</dbReference>
<dbReference type="PROSITE" id="PS50048">
    <property type="entry name" value="ZN2_CY6_FUNGAL_2"/>
    <property type="match status" value="1"/>
</dbReference>
<dbReference type="Proteomes" id="UP000322873">
    <property type="component" value="Unassembled WGS sequence"/>
</dbReference>
<dbReference type="PANTHER" id="PTHR31001">
    <property type="entry name" value="UNCHARACTERIZED TRANSCRIPTIONAL REGULATORY PROTEIN"/>
    <property type="match status" value="1"/>
</dbReference>
<keyword evidence="2" id="KW-0479">Metal-binding</keyword>
<proteinExistence type="predicted"/>
<dbReference type="SUPFAM" id="SSF57701">
    <property type="entry name" value="Zn2/Cys6 DNA-binding domain"/>
    <property type="match status" value="1"/>
</dbReference>
<dbReference type="EMBL" id="VICG01000011">
    <property type="protein sequence ID" value="KAA8567253.1"/>
    <property type="molecule type" value="Genomic_DNA"/>
</dbReference>
<protein>
    <recommendedName>
        <fullName evidence="5">Zn(2)-C6 fungal-type domain-containing protein</fullName>
    </recommendedName>
</protein>
<comment type="caution">
    <text evidence="6">The sequence shown here is derived from an EMBL/GenBank/DDBJ whole genome shotgun (WGS) entry which is preliminary data.</text>
</comment>
<dbReference type="InterPro" id="IPR007219">
    <property type="entry name" value="XnlR_reg_dom"/>
</dbReference>
<organism evidence="6 7">
    <name type="scientific">Monilinia fructicola</name>
    <name type="common">Brown rot fungus</name>
    <name type="synonym">Ciboria fructicola</name>
    <dbReference type="NCBI Taxonomy" id="38448"/>
    <lineage>
        <taxon>Eukaryota</taxon>
        <taxon>Fungi</taxon>
        <taxon>Dikarya</taxon>
        <taxon>Ascomycota</taxon>
        <taxon>Pezizomycotina</taxon>
        <taxon>Leotiomycetes</taxon>
        <taxon>Helotiales</taxon>
        <taxon>Sclerotiniaceae</taxon>
        <taxon>Monilinia</taxon>
    </lineage>
</organism>
<feature type="domain" description="Zn(2)-C6 fungal-type" evidence="5">
    <location>
        <begin position="11"/>
        <end position="42"/>
    </location>
</feature>
<dbReference type="InterPro" id="IPR036864">
    <property type="entry name" value="Zn2-C6_fun-type_DNA-bd_sf"/>
</dbReference>
<reference evidence="6 7" key="1">
    <citation type="submission" date="2019-06" db="EMBL/GenBank/DDBJ databases">
        <title>Genome Sequence of the Brown Rot Fungal Pathogen Monilinia fructicola.</title>
        <authorList>
            <person name="De Miccolis Angelini R.M."/>
            <person name="Landi L."/>
            <person name="Abate D."/>
            <person name="Pollastro S."/>
            <person name="Romanazzi G."/>
            <person name="Faretra F."/>
        </authorList>
    </citation>
    <scope>NUCLEOTIDE SEQUENCE [LARGE SCALE GENOMIC DNA]</scope>
    <source>
        <strain evidence="6 7">Mfrc123</strain>
    </source>
</reference>
<dbReference type="InterPro" id="IPR050613">
    <property type="entry name" value="Sec_Metabolite_Reg"/>
</dbReference>
<feature type="region of interest" description="Disordered" evidence="4">
    <location>
        <begin position="47"/>
        <end position="67"/>
    </location>
</feature>
<keyword evidence="3" id="KW-0539">Nucleus</keyword>
<dbReference type="GO" id="GO:0006351">
    <property type="term" value="P:DNA-templated transcription"/>
    <property type="evidence" value="ECO:0007669"/>
    <property type="project" value="InterPro"/>
</dbReference>
<dbReference type="GO" id="GO:0005634">
    <property type="term" value="C:nucleus"/>
    <property type="evidence" value="ECO:0007669"/>
    <property type="project" value="UniProtKB-SubCell"/>
</dbReference>
<evidence type="ECO:0000313" key="7">
    <source>
        <dbReference type="Proteomes" id="UP000322873"/>
    </source>
</evidence>
<keyword evidence="7" id="KW-1185">Reference proteome</keyword>
<sequence length="722" mass="80852">MSSGRKRIISSCIPCYTRKQKCNREYPCNHCTRRRCPQECAYYSNRAGRTPGSLSPPEQRREEINSQKERRLAGVTRSIGSRSDWNARATIATSAVTSVSSSGSSLAELFGYFEDSDNNTLALIRSLGLGEDDSRHSSSSLALDPEVAEEVYRNIERIPDRGVLDFLVQYFVAEVHWVDQLVYLPWFLAKYKRWWMVERVTLVLEVDFAVLILRICFYASQFLPSPGYTLDNIRGVLLADIRSICDEIAGNLSAISRALDSRGSLIRVQHLAFSGLSCQIEGRSNAFWEALSRAIQAAQSVGIHSETARTRQGVDEIDKEMERRTFCNLYTWDSLLSRQLDRIALFPGCLIAGNWPEMHLKDAGENGESDTPDPFTERLLQARLADFWRGIGSMQGAEYNIVVAEERYDKFCREYLSKLPPTFALKPNKDLDSGFPKLPLQRELLHIAIYDSLCWNFRPLLLRKPLTQSLPPYKRVLLISQKKGLAVAALQVLESVKQLHAMLGGCHTRFTRLIFSTFEAAVLLVYLCIDPMFPEECHDITRPDADSTKMDPLLEKLNCVTRPMCIQAVQGALDRLRMLAEVSNMADVAANTLTQLARKTSALGPVTAIETETGYSPSKRAQEIVPATTSPFLLAGTSPVASWLSFGSSDSRSLDDFISRSTTSTIGDMTSWSFLDPSNVSLRHDLDLTATHDLQSNWGTQGLSNQWEASMLDSAGILDQDC</sequence>
<evidence type="ECO:0000256" key="2">
    <source>
        <dbReference type="ARBA" id="ARBA00022723"/>
    </source>
</evidence>
<evidence type="ECO:0000256" key="3">
    <source>
        <dbReference type="ARBA" id="ARBA00023242"/>
    </source>
</evidence>
<gene>
    <name evidence="6" type="ORF">EYC84_010289</name>
</gene>
<dbReference type="CDD" id="cd12148">
    <property type="entry name" value="fungal_TF_MHR"/>
    <property type="match status" value="1"/>
</dbReference>
<comment type="subcellular location">
    <subcellularLocation>
        <location evidence="1">Nucleus</location>
    </subcellularLocation>
</comment>
<dbReference type="PANTHER" id="PTHR31001:SF87">
    <property type="entry name" value="COL-21"/>
    <property type="match status" value="1"/>
</dbReference>
<dbReference type="GO" id="GO:0000981">
    <property type="term" value="F:DNA-binding transcription factor activity, RNA polymerase II-specific"/>
    <property type="evidence" value="ECO:0007669"/>
    <property type="project" value="InterPro"/>
</dbReference>
<evidence type="ECO:0000313" key="6">
    <source>
        <dbReference type="EMBL" id="KAA8567253.1"/>
    </source>
</evidence>
<name>A0A5M9JG06_MONFR</name>
<dbReference type="GO" id="GO:0003677">
    <property type="term" value="F:DNA binding"/>
    <property type="evidence" value="ECO:0007669"/>
    <property type="project" value="InterPro"/>
</dbReference>
<dbReference type="Pfam" id="PF04082">
    <property type="entry name" value="Fungal_trans"/>
    <property type="match status" value="1"/>
</dbReference>
<accession>A0A5M9JG06</accession>
<dbReference type="GO" id="GO:0008270">
    <property type="term" value="F:zinc ion binding"/>
    <property type="evidence" value="ECO:0007669"/>
    <property type="project" value="InterPro"/>
</dbReference>
<feature type="compositionally biased region" description="Basic and acidic residues" evidence="4">
    <location>
        <begin position="58"/>
        <end position="67"/>
    </location>
</feature>
<dbReference type="Gene3D" id="4.10.240.10">
    <property type="entry name" value="Zn(2)-C6 fungal-type DNA-binding domain"/>
    <property type="match status" value="1"/>
</dbReference>
<dbReference type="AlphaFoldDB" id="A0A5M9JG06"/>
<dbReference type="VEuPathDB" id="FungiDB:MFRU_007g02980"/>
<evidence type="ECO:0000256" key="4">
    <source>
        <dbReference type="SAM" id="MobiDB-lite"/>
    </source>
</evidence>
<evidence type="ECO:0000256" key="1">
    <source>
        <dbReference type="ARBA" id="ARBA00004123"/>
    </source>
</evidence>
<evidence type="ECO:0000259" key="5">
    <source>
        <dbReference type="PROSITE" id="PS50048"/>
    </source>
</evidence>